<evidence type="ECO:0000256" key="2">
    <source>
        <dbReference type="ARBA" id="ARBA00004514"/>
    </source>
</evidence>
<dbReference type="Pfam" id="PF13424">
    <property type="entry name" value="TPR_12"/>
    <property type="match status" value="2"/>
</dbReference>
<dbReference type="EMBL" id="CM000880">
    <property type="protein sequence ID" value="KQK16527.1"/>
    <property type="molecule type" value="Genomic_DNA"/>
</dbReference>
<dbReference type="PROSITE" id="PS50005">
    <property type="entry name" value="TPR"/>
    <property type="match status" value="1"/>
</dbReference>
<feature type="region of interest" description="Disordered" evidence="8">
    <location>
        <begin position="635"/>
        <end position="676"/>
    </location>
</feature>
<dbReference type="RefSeq" id="XP_003563202.1">
    <property type="nucleotide sequence ID" value="XM_003563154.4"/>
</dbReference>
<reference evidence="11" key="3">
    <citation type="submission" date="2018-08" db="UniProtKB">
        <authorList>
            <consortium name="EnsemblPlants"/>
        </authorList>
    </citation>
    <scope>IDENTIFICATION</scope>
    <source>
        <strain evidence="11">cv. Bd21</strain>
    </source>
</reference>
<feature type="domain" description="Clu" evidence="9">
    <location>
        <begin position="327"/>
        <end position="601"/>
    </location>
</feature>
<dbReference type="CDD" id="cd15466">
    <property type="entry name" value="CLU-central"/>
    <property type="match status" value="1"/>
</dbReference>
<dbReference type="EnsemblPlants" id="KQK16527">
    <property type="protein sequence ID" value="KQK16527"/>
    <property type="gene ID" value="BRADI_1g29090v3"/>
</dbReference>
<dbReference type="SUPFAM" id="SSF103107">
    <property type="entry name" value="Hypothetical protein c14orf129, hspc210"/>
    <property type="match status" value="1"/>
</dbReference>
<proteinExistence type="predicted"/>
<reference evidence="10 11" key="1">
    <citation type="journal article" date="2010" name="Nature">
        <title>Genome sequencing and analysis of the model grass Brachypodium distachyon.</title>
        <authorList>
            <consortium name="International Brachypodium Initiative"/>
        </authorList>
    </citation>
    <scope>NUCLEOTIDE SEQUENCE [LARGE SCALE GENOMIC DNA]</scope>
    <source>
        <strain evidence="10">Bd21</strain>
        <strain evidence="11">cv. Bd21</strain>
    </source>
</reference>
<feature type="region of interest" description="Disordered" evidence="8">
    <location>
        <begin position="1164"/>
        <end position="1183"/>
    </location>
</feature>
<sequence length="1926" mass="212032">MAPKSKRGKAKGEKKKKDEKVLPVAIDITVNLPDQSDVVLKGISTDRIIDVRRLLCVNTATCAITNYSLSHEIREGPLKDGADIATLKPYTLTLVEGEYDEDSAVAHVRRLLDIVACTASFGPPPPPPPPPSPKEVDVAKEPSNSSSKAAAGRRTGSPPPLPRESATKDAEAAAVAAKEAAVSAELEAEMSGACPRLGAFYEFFSLANLTPPLHFIKRVTQTRQEEQPSDDHLFFLEAKLCNGKFVIVEARRKGFFSFGKQRVLCHNLVDLLRHLSRAFDNAYEDLMKAFLERNKFGNFPYGYRANTWLVPPIAAQSPSTFPPLPAEDGTWGGSGGGWGRDGKSDMLPWADEFLYLTSMPCNTAEEREIRDRRAFLLHSLFVDVAIFRAIAAIRHAMESTDVSTSTKIDEVLYSETVGNFSITVTRDSSDASCKLDTKIDGSRATGMRSKHLAERNLLKGITADENTAAHDVDSLGVVNLRYCGYVAIAKVNNIEKTNANSSIKPVDITDQPEGGAHALNINSLRVLLNEANSTGEKKISTQSHRQEELTAARNFAENLLKESLQKLEEEETDKQSFMRWELGACWVQHLQDQKNADKDKKQSGEKEKKKLVDKTVKETKIEGLGKPLKALKNSKNVVDATDKGSSSWDKSVSDGTSSAESQKVKPSSVELPQGDCVSSETESLLKDVLSDSAFTRLKDSETGLHMKSPPELIEMALKYYDEVALPKLVADFGSLELSPVDGRTLTDFMHTRGLQMRSLGRVVKLSEKLSHVQSLCVHEMIVRAFKHIVRSVIAAISDIRQLALTIAATLNLLLGVPECELSGSSPAMHPLVWRWLVAFLKKRYQFELTEQHYDDLRKYAVLRGLCHKVGIELAPRDFAMDSAFPFYKQDIISLVPVHKQVACSSADGRQLLESSKTALDKGKLEDAVNYGTKALAKLIMVCGPYHRMTAGAYSLLAVVLYHTGDFNQATIYQQKALDINERELGLDHPDTMKSYGDLAVFYYRLQHTELALKYVKRALYLLHLTCGPSHPNTAATYINVAMMEEGLGNVHVALRYLHKALKCNQRLLGPDHIQTAASYHAIAIALSLMEAYSLSVQHEQTTLQILRAKLGPDDLRTQDAAAWLEYFESKVIEQQEAARNGTRKPDASIASKGHLSVSDLLDYINPNQENKGRDSESGKRRYSSIKVLSHSSENSNVASPDVSPRDSTIAIMDEEKHMKDALLDDGANVMDIPETEVKESPISIEVSPPSEQLVERGKVNMNSPEEVFEDKIVEQDDGWQPVQRPKSAGVSGKQIKYYRPAIRKVYDPENHTPTDAFQYKARNSYSNNRYYFLKKRTVVPAAYTDPQQHMKVQTSSARFGRKIYKAVTYRIKPGTASTEAQDTSRSTEHISGKDEFKIAYSQVQKDSVDQKACEPHGTLVTSTGNPPSYKDVALARPGTIAKTQIQKPRDDVLQPSLGQIIAQEMKDSLVDAVQVEQRSVSAKTSKSKEETNIPEEMQHSEQRKESQMEHEIDNTCKDTLPDKLISNMEKTSSTDPADSETEMAVLSNKGQEPTSCGNGGAATEVPDFTVPNSVKSDIEFLEEALPTSIEPITVSAPTTSMQEGHGDVGSEKSKPDLVLSNIDLREVSNKKLSAAAPPFNPSPPAILSPLAVSVGLPPPGAMPGVGPWPMNVSMHPGHSNMVPNGPPLCTSPHHLYPPAPRSPNLLHPVPFLYPPYSQPQMVPSSTFPMNTTIFRPNHYGWQPYMSPAASEFVPGTAWSSSHPVTYTPSTHVADTISQSLADTHVLSDAAVVSIGPSLDSKMVPVKEETEVPVVLGTGNLMGNKNLGEEQLKGAVKTELNSDMPGDTPDIGGANRTINMKNEDEGSLRIYVKGKSRRKQTLRIPISLLNKTYSSRSFKLDYNRVVRENDTFRPSSISFAEVVSSGN</sequence>
<dbReference type="PANTHER" id="PTHR12601">
    <property type="entry name" value="EUKARYOTIC TRANSLATION INITIATION FACTOR 3 SUBUNIT EIF-3"/>
    <property type="match status" value="1"/>
</dbReference>
<feature type="compositionally biased region" description="Pro residues" evidence="8">
    <location>
        <begin position="122"/>
        <end position="133"/>
    </location>
</feature>
<dbReference type="Gramene" id="KQK16527">
    <property type="protein sequence ID" value="KQK16527"/>
    <property type="gene ID" value="BRADI_1g29090v3"/>
</dbReference>
<dbReference type="Proteomes" id="UP000008810">
    <property type="component" value="Chromosome 1"/>
</dbReference>
<dbReference type="SMART" id="SM00028">
    <property type="entry name" value="TPR"/>
    <property type="match status" value="3"/>
</dbReference>
<reference evidence="10" key="2">
    <citation type="submission" date="2017-06" db="EMBL/GenBank/DDBJ databases">
        <title>WGS assembly of Brachypodium distachyon.</title>
        <authorList>
            <consortium name="The International Brachypodium Initiative"/>
            <person name="Lucas S."/>
            <person name="Harmon-Smith M."/>
            <person name="Lail K."/>
            <person name="Tice H."/>
            <person name="Grimwood J."/>
            <person name="Bruce D."/>
            <person name="Barry K."/>
            <person name="Shu S."/>
            <person name="Lindquist E."/>
            <person name="Wang M."/>
            <person name="Pitluck S."/>
            <person name="Vogel J.P."/>
            <person name="Garvin D.F."/>
            <person name="Mockler T.C."/>
            <person name="Schmutz J."/>
            <person name="Rokhsar D."/>
            <person name="Bevan M.W."/>
        </authorList>
    </citation>
    <scope>NUCLEOTIDE SEQUENCE</scope>
    <source>
        <strain evidence="10">Bd21</strain>
    </source>
</reference>
<dbReference type="InterPro" id="IPR027523">
    <property type="entry name" value="CLU_prot"/>
</dbReference>
<organism evidence="10">
    <name type="scientific">Brachypodium distachyon</name>
    <name type="common">Purple false brome</name>
    <name type="synonym">Trachynia distachya</name>
    <dbReference type="NCBI Taxonomy" id="15368"/>
    <lineage>
        <taxon>Eukaryota</taxon>
        <taxon>Viridiplantae</taxon>
        <taxon>Streptophyta</taxon>
        <taxon>Embryophyta</taxon>
        <taxon>Tracheophyta</taxon>
        <taxon>Spermatophyta</taxon>
        <taxon>Magnoliopsida</taxon>
        <taxon>Liliopsida</taxon>
        <taxon>Poales</taxon>
        <taxon>Poaceae</taxon>
        <taxon>BOP clade</taxon>
        <taxon>Pooideae</taxon>
        <taxon>Stipodae</taxon>
        <taxon>Brachypodieae</taxon>
        <taxon>Brachypodium</taxon>
    </lineage>
</organism>
<dbReference type="GO" id="GO:0005829">
    <property type="term" value="C:cytosol"/>
    <property type="evidence" value="ECO:0007669"/>
    <property type="project" value="UniProtKB-SubCell"/>
</dbReference>
<evidence type="ECO:0000256" key="6">
    <source>
        <dbReference type="ARBA" id="ARBA00023242"/>
    </source>
</evidence>
<keyword evidence="6" id="KW-0539">Nucleus</keyword>
<dbReference type="GeneID" id="100826321"/>
<evidence type="ECO:0000256" key="5">
    <source>
        <dbReference type="ARBA" id="ARBA00022803"/>
    </source>
</evidence>
<evidence type="ECO:0000313" key="11">
    <source>
        <dbReference type="EnsemblPlants" id="KQK16527"/>
    </source>
</evidence>
<dbReference type="STRING" id="15368.A0A0Q3H0D3"/>
<comment type="subcellular location">
    <subcellularLocation>
        <location evidence="2">Cytoplasm</location>
        <location evidence="2">Cytosol</location>
    </subcellularLocation>
    <subcellularLocation>
        <location evidence="1">Nucleus</location>
    </subcellularLocation>
</comment>
<dbReference type="KEGG" id="bdi:100826321"/>
<dbReference type="InterPro" id="IPR028275">
    <property type="entry name" value="CLU_N"/>
</dbReference>
<evidence type="ECO:0000259" key="9">
    <source>
        <dbReference type="PROSITE" id="PS51823"/>
    </source>
</evidence>
<dbReference type="Pfam" id="PF15044">
    <property type="entry name" value="CLU_N"/>
    <property type="match status" value="1"/>
</dbReference>
<dbReference type="InterPro" id="IPR033646">
    <property type="entry name" value="CLU-central"/>
</dbReference>
<evidence type="ECO:0000256" key="8">
    <source>
        <dbReference type="SAM" id="MobiDB-lite"/>
    </source>
</evidence>
<keyword evidence="3" id="KW-0963">Cytoplasm</keyword>
<dbReference type="Pfam" id="PF12807">
    <property type="entry name" value="eIF3_p135"/>
    <property type="match status" value="1"/>
</dbReference>
<dbReference type="ExpressionAtlas" id="A0A0Q3H0D3">
    <property type="expression patterns" value="baseline and differential"/>
</dbReference>
<dbReference type="InterPro" id="IPR025697">
    <property type="entry name" value="CLU_dom"/>
</dbReference>
<dbReference type="OrthoDB" id="1414216at2759"/>
<evidence type="ECO:0000256" key="4">
    <source>
        <dbReference type="ARBA" id="ARBA00022737"/>
    </source>
</evidence>
<gene>
    <name evidence="11" type="primary">LOC100826321</name>
    <name evidence="10" type="ORF">BRADI_1g29090v3</name>
</gene>
<name>A0A0Q3H0D3_BRADI</name>
<feature type="region of interest" description="Disordered" evidence="8">
    <location>
        <begin position="593"/>
        <end position="613"/>
    </location>
</feature>
<dbReference type="SUPFAM" id="SSF48452">
    <property type="entry name" value="TPR-like"/>
    <property type="match status" value="1"/>
</dbReference>
<keyword evidence="12" id="KW-1185">Reference proteome</keyword>
<dbReference type="FunFam" id="1.25.40.10:FF:000024">
    <property type="entry name" value="Tetratricopeptide repeat (TPR)-like superfamily protein"/>
    <property type="match status" value="1"/>
</dbReference>
<dbReference type="InterPro" id="IPR019734">
    <property type="entry name" value="TPR_rpt"/>
</dbReference>
<feature type="compositionally biased region" description="Basic and acidic residues" evidence="8">
    <location>
        <begin position="1486"/>
        <end position="1521"/>
    </location>
</feature>
<evidence type="ECO:0000256" key="7">
    <source>
        <dbReference type="PROSITE-ProRule" id="PRU00339"/>
    </source>
</evidence>
<dbReference type="GO" id="GO:0019750">
    <property type="term" value="P:chloroplast localization"/>
    <property type="evidence" value="ECO:0007669"/>
    <property type="project" value="UniProtKB-ARBA"/>
</dbReference>
<feature type="region of interest" description="Disordered" evidence="8">
    <location>
        <begin position="119"/>
        <end position="170"/>
    </location>
</feature>
<feature type="compositionally biased region" description="Basic and acidic residues" evidence="8">
    <location>
        <begin position="1170"/>
        <end position="1179"/>
    </location>
</feature>
<evidence type="ECO:0000256" key="1">
    <source>
        <dbReference type="ARBA" id="ARBA00004123"/>
    </source>
</evidence>
<evidence type="ECO:0000313" key="12">
    <source>
        <dbReference type="Proteomes" id="UP000008810"/>
    </source>
</evidence>
<keyword evidence="4" id="KW-0677">Repeat</keyword>
<dbReference type="Gene3D" id="1.25.40.10">
    <property type="entry name" value="Tetratricopeptide repeat domain"/>
    <property type="match status" value="2"/>
</dbReference>
<keyword evidence="5 7" id="KW-0802">TPR repeat</keyword>
<accession>A0A0Q3H0D3</accession>
<dbReference type="InterPro" id="IPR023231">
    <property type="entry name" value="GSKIP_dom_sf"/>
</dbReference>
<dbReference type="PROSITE" id="PS51823">
    <property type="entry name" value="CLU"/>
    <property type="match status" value="1"/>
</dbReference>
<dbReference type="GO" id="GO:0005737">
    <property type="term" value="C:cytoplasm"/>
    <property type="evidence" value="ECO:0000318"/>
    <property type="project" value="GO_Central"/>
</dbReference>
<dbReference type="GO" id="GO:0003729">
    <property type="term" value="F:mRNA binding"/>
    <property type="evidence" value="ECO:0007669"/>
    <property type="project" value="UniProtKB-ARBA"/>
</dbReference>
<evidence type="ECO:0000313" key="10">
    <source>
        <dbReference type="EMBL" id="KQK16527.1"/>
    </source>
</evidence>
<protein>
    <recommendedName>
        <fullName evidence="9">Clu domain-containing protein</fullName>
    </recommendedName>
</protein>
<feature type="region of interest" description="Disordered" evidence="8">
    <location>
        <begin position="1477"/>
        <end position="1568"/>
    </location>
</feature>
<evidence type="ECO:0000256" key="3">
    <source>
        <dbReference type="ARBA" id="ARBA00022490"/>
    </source>
</evidence>
<dbReference type="PANTHER" id="PTHR12601:SF17">
    <property type="entry name" value="PROTEIN REDUCED CHLOROPLAST COVERAGE 1"/>
    <property type="match status" value="1"/>
</dbReference>
<dbReference type="InterPro" id="IPR011990">
    <property type="entry name" value="TPR-like_helical_dom_sf"/>
</dbReference>
<feature type="repeat" description="TPR" evidence="7">
    <location>
        <begin position="950"/>
        <end position="983"/>
    </location>
</feature>
<dbReference type="GO" id="GO:0005634">
    <property type="term" value="C:nucleus"/>
    <property type="evidence" value="ECO:0007669"/>
    <property type="project" value="UniProtKB-SubCell"/>
</dbReference>
<feature type="compositionally biased region" description="Polar residues" evidence="8">
    <location>
        <begin position="643"/>
        <end position="665"/>
    </location>
</feature>